<dbReference type="Proteomes" id="UP001296776">
    <property type="component" value="Unassembled WGS sequence"/>
</dbReference>
<dbReference type="CDD" id="cd05403">
    <property type="entry name" value="NT_KNTase_like"/>
    <property type="match status" value="1"/>
</dbReference>
<dbReference type="InterPro" id="IPR002934">
    <property type="entry name" value="Polymerase_NTP_transf_dom"/>
</dbReference>
<keyword evidence="3" id="KW-1185">Reference proteome</keyword>
<dbReference type="RefSeq" id="WP_200348149.1">
    <property type="nucleotide sequence ID" value="NZ_NRSJ01000048.1"/>
</dbReference>
<name>A0AAJ0U7D6_9GAMM</name>
<dbReference type="Gene3D" id="3.30.460.10">
    <property type="entry name" value="Beta Polymerase, domain 2"/>
    <property type="match status" value="1"/>
</dbReference>
<reference evidence="2" key="1">
    <citation type="submission" date="2017-08" db="EMBL/GenBank/DDBJ databases">
        <authorList>
            <person name="Imhoff J.F."/>
            <person name="Rahn T."/>
            <person name="Kuenzel S."/>
            <person name="Neulinger S.C."/>
        </authorList>
    </citation>
    <scope>NUCLEOTIDE SEQUENCE</scope>
    <source>
        <strain evidence="2">DSM 11080</strain>
    </source>
</reference>
<accession>A0AAJ0U7D6</accession>
<dbReference type="AlphaFoldDB" id="A0AAJ0U7D6"/>
<sequence length="98" mass="11321">MNRDELRRESETCIRNVLRDHVQDGTAVYLYGSRARGDAAWNSDYDLWIDADLPDRVIAEIIDELDESIVPFHVDLVTTPRLSGAFGERVRAEAKRWM</sequence>
<dbReference type="Pfam" id="PF01909">
    <property type="entry name" value="NTP_transf_2"/>
    <property type="match status" value="1"/>
</dbReference>
<feature type="domain" description="Polymerase nucleotidyl transferase" evidence="1">
    <location>
        <begin position="14"/>
        <end position="81"/>
    </location>
</feature>
<dbReference type="EMBL" id="NRSJ01000048">
    <property type="protein sequence ID" value="MBK1706681.1"/>
    <property type="molecule type" value="Genomic_DNA"/>
</dbReference>
<organism evidence="2 3">
    <name type="scientific">Halochromatium glycolicum</name>
    <dbReference type="NCBI Taxonomy" id="85075"/>
    <lineage>
        <taxon>Bacteria</taxon>
        <taxon>Pseudomonadati</taxon>
        <taxon>Pseudomonadota</taxon>
        <taxon>Gammaproteobacteria</taxon>
        <taxon>Chromatiales</taxon>
        <taxon>Chromatiaceae</taxon>
        <taxon>Halochromatium</taxon>
    </lineage>
</organism>
<reference evidence="2" key="2">
    <citation type="journal article" date="2020" name="Microorganisms">
        <title>Osmotic Adaptation and Compatible Solute Biosynthesis of Phototrophic Bacteria as Revealed from Genome Analyses.</title>
        <authorList>
            <person name="Imhoff J.F."/>
            <person name="Rahn T."/>
            <person name="Kunzel S."/>
            <person name="Keller A."/>
            <person name="Neulinger S.C."/>
        </authorList>
    </citation>
    <scope>NUCLEOTIDE SEQUENCE</scope>
    <source>
        <strain evidence="2">DSM 11080</strain>
    </source>
</reference>
<dbReference type="SUPFAM" id="SSF81301">
    <property type="entry name" value="Nucleotidyltransferase"/>
    <property type="match status" value="1"/>
</dbReference>
<protein>
    <recommendedName>
        <fullName evidence="1">Polymerase nucleotidyl transferase domain-containing protein</fullName>
    </recommendedName>
</protein>
<dbReference type="InterPro" id="IPR043519">
    <property type="entry name" value="NT_sf"/>
</dbReference>
<dbReference type="GO" id="GO:0016779">
    <property type="term" value="F:nucleotidyltransferase activity"/>
    <property type="evidence" value="ECO:0007669"/>
    <property type="project" value="InterPro"/>
</dbReference>
<proteinExistence type="predicted"/>
<gene>
    <name evidence="2" type="ORF">CKO40_19560</name>
</gene>
<evidence type="ECO:0000259" key="1">
    <source>
        <dbReference type="Pfam" id="PF01909"/>
    </source>
</evidence>
<comment type="caution">
    <text evidence="2">The sequence shown here is derived from an EMBL/GenBank/DDBJ whole genome shotgun (WGS) entry which is preliminary data.</text>
</comment>
<evidence type="ECO:0000313" key="3">
    <source>
        <dbReference type="Proteomes" id="UP001296776"/>
    </source>
</evidence>
<evidence type="ECO:0000313" key="2">
    <source>
        <dbReference type="EMBL" id="MBK1706681.1"/>
    </source>
</evidence>